<dbReference type="Proteomes" id="UP000823388">
    <property type="component" value="Chromosome 8N"/>
</dbReference>
<dbReference type="SUPFAM" id="SSF52058">
    <property type="entry name" value="L domain-like"/>
    <property type="match status" value="1"/>
</dbReference>
<accession>A0A8T0PAV5</accession>
<evidence type="ECO:0000313" key="1">
    <source>
        <dbReference type="EMBL" id="KAG2556396.1"/>
    </source>
</evidence>
<dbReference type="PANTHER" id="PTHR36766">
    <property type="entry name" value="PLANT BROAD-SPECTRUM MILDEW RESISTANCE PROTEIN RPW8"/>
    <property type="match status" value="1"/>
</dbReference>
<reference evidence="1 2" key="1">
    <citation type="submission" date="2020-05" db="EMBL/GenBank/DDBJ databases">
        <title>WGS assembly of Panicum virgatum.</title>
        <authorList>
            <person name="Lovell J.T."/>
            <person name="Jenkins J."/>
            <person name="Shu S."/>
            <person name="Juenger T.E."/>
            <person name="Schmutz J."/>
        </authorList>
    </citation>
    <scope>NUCLEOTIDE SEQUENCE [LARGE SCALE GENOMIC DNA]</scope>
    <source>
        <strain evidence="2">cv. AP13</strain>
    </source>
</reference>
<keyword evidence="2" id="KW-1185">Reference proteome</keyword>
<organism evidence="1 2">
    <name type="scientific">Panicum virgatum</name>
    <name type="common">Blackwell switchgrass</name>
    <dbReference type="NCBI Taxonomy" id="38727"/>
    <lineage>
        <taxon>Eukaryota</taxon>
        <taxon>Viridiplantae</taxon>
        <taxon>Streptophyta</taxon>
        <taxon>Embryophyta</taxon>
        <taxon>Tracheophyta</taxon>
        <taxon>Spermatophyta</taxon>
        <taxon>Magnoliopsida</taxon>
        <taxon>Liliopsida</taxon>
        <taxon>Poales</taxon>
        <taxon>Poaceae</taxon>
        <taxon>PACMAD clade</taxon>
        <taxon>Panicoideae</taxon>
        <taxon>Panicodae</taxon>
        <taxon>Paniceae</taxon>
        <taxon>Panicinae</taxon>
        <taxon>Panicum</taxon>
        <taxon>Panicum sect. Hiantes</taxon>
    </lineage>
</organism>
<sequence length="99" mass="11101">MLPDAIQHLTSLESLKLICCRALVELPEGIGQLYALRQLGIDRCSALERLPQSIQHLPDLQSLVIDDCPALASRYKEGVGPDWHLVSHIPHVWIDPEED</sequence>
<dbReference type="AlphaFoldDB" id="A0A8T0PAV5"/>
<name>A0A8T0PAV5_PANVG</name>
<evidence type="ECO:0000313" key="2">
    <source>
        <dbReference type="Proteomes" id="UP000823388"/>
    </source>
</evidence>
<proteinExistence type="predicted"/>
<comment type="caution">
    <text evidence="1">The sequence shown here is derived from an EMBL/GenBank/DDBJ whole genome shotgun (WGS) entry which is preliminary data.</text>
</comment>
<protein>
    <submittedName>
        <fullName evidence="1">Uncharacterized protein</fullName>
    </submittedName>
</protein>
<dbReference type="InterPro" id="IPR032675">
    <property type="entry name" value="LRR_dom_sf"/>
</dbReference>
<gene>
    <name evidence="1" type="ORF">PVAP13_8NG082300</name>
</gene>
<dbReference type="EMBL" id="CM029052">
    <property type="protein sequence ID" value="KAG2556396.1"/>
    <property type="molecule type" value="Genomic_DNA"/>
</dbReference>
<dbReference type="PANTHER" id="PTHR36766:SF34">
    <property type="entry name" value="NB-ARC DOMAIN-CONTAINING PROTEIN"/>
    <property type="match status" value="1"/>
</dbReference>
<dbReference type="Gene3D" id="3.80.10.10">
    <property type="entry name" value="Ribonuclease Inhibitor"/>
    <property type="match status" value="1"/>
</dbReference>